<dbReference type="EMBL" id="JH767134">
    <property type="protein sequence ID" value="EQC41189.1"/>
    <property type="molecule type" value="Genomic_DNA"/>
</dbReference>
<name>T0QSP5_SAPDV</name>
<dbReference type="RefSeq" id="XP_008604903.1">
    <property type="nucleotide sequence ID" value="XM_008606681.1"/>
</dbReference>
<dbReference type="OrthoDB" id="72239at2759"/>
<feature type="region of interest" description="Disordered" evidence="1">
    <location>
        <begin position="207"/>
        <end position="226"/>
    </location>
</feature>
<dbReference type="SUPFAM" id="SSF54631">
    <property type="entry name" value="CBS-domain pair"/>
    <property type="match status" value="1"/>
</dbReference>
<reference evidence="3 4" key="1">
    <citation type="submission" date="2012-04" db="EMBL/GenBank/DDBJ databases">
        <title>The Genome Sequence of Saprolegnia declina VS20.</title>
        <authorList>
            <consortium name="The Broad Institute Genome Sequencing Platform"/>
            <person name="Russ C."/>
            <person name="Nusbaum C."/>
            <person name="Tyler B."/>
            <person name="van West P."/>
            <person name="Dieguez-Uribeondo J."/>
            <person name="de Bruijn I."/>
            <person name="Tripathy S."/>
            <person name="Jiang R."/>
            <person name="Young S.K."/>
            <person name="Zeng Q."/>
            <person name="Gargeya S."/>
            <person name="Fitzgerald M."/>
            <person name="Haas B."/>
            <person name="Abouelleil A."/>
            <person name="Alvarado L."/>
            <person name="Arachchi H.M."/>
            <person name="Berlin A."/>
            <person name="Chapman S.B."/>
            <person name="Goldberg J."/>
            <person name="Griggs A."/>
            <person name="Gujja S."/>
            <person name="Hansen M."/>
            <person name="Howarth C."/>
            <person name="Imamovic A."/>
            <person name="Larimer J."/>
            <person name="McCowen C."/>
            <person name="Montmayeur A."/>
            <person name="Murphy C."/>
            <person name="Neiman D."/>
            <person name="Pearson M."/>
            <person name="Priest M."/>
            <person name="Roberts A."/>
            <person name="Saif S."/>
            <person name="Shea T."/>
            <person name="Sisk P."/>
            <person name="Sykes S."/>
            <person name="Wortman J."/>
            <person name="Nusbaum C."/>
            <person name="Birren B."/>
        </authorList>
    </citation>
    <scope>NUCLEOTIDE SEQUENCE [LARGE SCALE GENOMIC DNA]</scope>
    <source>
        <strain evidence="3 4">VS20</strain>
    </source>
</reference>
<organism evidence="3 4">
    <name type="scientific">Saprolegnia diclina (strain VS20)</name>
    <dbReference type="NCBI Taxonomy" id="1156394"/>
    <lineage>
        <taxon>Eukaryota</taxon>
        <taxon>Sar</taxon>
        <taxon>Stramenopiles</taxon>
        <taxon>Oomycota</taxon>
        <taxon>Saprolegniomycetes</taxon>
        <taxon>Saprolegniales</taxon>
        <taxon>Saprolegniaceae</taxon>
        <taxon>Saprolegnia</taxon>
    </lineage>
</organism>
<dbReference type="GeneID" id="19941892"/>
<sequence length="581" mass="64746">MGVAASSHSLGDDSHRALVSEYVLQSIKTLEESWSIYRDEVRSARLLTSTQFDEVFGIVVQDAEPHFQLFEHGHADTPVVVAAEVFIGICLALPVDIKLKLTFLCRMYLADPSDVYIASHVKVGIYRDFVAAITKVLRVTEPPSTEVISAVESLLRDNNDDSKHVTIKEATEIALTHPAMCLCFEEIETLFAGLRDAQLKATKPSVYDPSFDDSDVPDTPVPPPHEPLWRTKIRDIGRLPCTTQIVLELPDDTHAFLALKQLQLNKTDFALVYERGKTTKTGGNVVLGVVDCALFVKCMLTFMPPLEMDMQRLGPYLFNQKKLADMQVLKFESYAVDAGRRFAMLALRDVLRMANEATASAPGPRAMYSDDFAFNLIYRLATRDTYIPMVLSPTHAVDVLGVLSPRDVLRFVLEDVSLLGEYAHRPISDFVFQPLALRRPSSSMLEAFQLLRARNLSGLLLLNDDGKDDAYSTFGWSDILELVENWPPRTDAGVVLPTSISLSTPLPNFGYLLRPIGHVLKNKPLHTVPSTCSLVKAVSELYTRNASRLYVRAMSQDIIGVVRATDVLRLLLQVQAHKRSS</sequence>
<dbReference type="InterPro" id="IPR046342">
    <property type="entry name" value="CBS_dom_sf"/>
</dbReference>
<dbReference type="InterPro" id="IPR000644">
    <property type="entry name" value="CBS_dom"/>
</dbReference>
<evidence type="ECO:0000313" key="4">
    <source>
        <dbReference type="Proteomes" id="UP000030762"/>
    </source>
</evidence>
<dbReference type="Proteomes" id="UP000030762">
    <property type="component" value="Unassembled WGS sequence"/>
</dbReference>
<dbReference type="InParanoid" id="T0QSP5"/>
<evidence type="ECO:0000313" key="3">
    <source>
        <dbReference type="EMBL" id="EQC41189.1"/>
    </source>
</evidence>
<gene>
    <name evidence="3" type="ORF">SDRG_01165</name>
</gene>
<protein>
    <recommendedName>
        <fullName evidence="2">CBS domain-containing protein</fullName>
    </recommendedName>
</protein>
<evidence type="ECO:0000256" key="1">
    <source>
        <dbReference type="SAM" id="MobiDB-lite"/>
    </source>
</evidence>
<dbReference type="Gene3D" id="3.10.580.10">
    <property type="entry name" value="CBS-domain"/>
    <property type="match status" value="1"/>
</dbReference>
<accession>T0QSP5</accession>
<dbReference type="eggNOG" id="ENOG502SAWJ">
    <property type="taxonomic scope" value="Eukaryota"/>
</dbReference>
<keyword evidence="4" id="KW-1185">Reference proteome</keyword>
<dbReference type="Pfam" id="PF00571">
    <property type="entry name" value="CBS"/>
    <property type="match status" value="1"/>
</dbReference>
<evidence type="ECO:0000259" key="2">
    <source>
        <dbReference type="Pfam" id="PF00571"/>
    </source>
</evidence>
<dbReference type="OMA" id="SETCAHA"/>
<feature type="domain" description="CBS" evidence="2">
    <location>
        <begin position="522"/>
        <end position="572"/>
    </location>
</feature>
<dbReference type="VEuPathDB" id="FungiDB:SDRG_01165"/>
<dbReference type="AlphaFoldDB" id="T0QSP5"/>
<proteinExistence type="predicted"/>